<proteinExistence type="predicted"/>
<dbReference type="EMBL" id="VCHE01000022">
    <property type="protein sequence ID" value="KAB2576698.1"/>
    <property type="molecule type" value="Genomic_DNA"/>
</dbReference>
<dbReference type="AlphaFoldDB" id="A0A5N5DFT8"/>
<dbReference type="Proteomes" id="UP000325902">
    <property type="component" value="Unassembled WGS sequence"/>
</dbReference>
<accession>A0A5N5DFT8</accession>
<evidence type="ECO:0008006" key="3">
    <source>
        <dbReference type="Google" id="ProtNLM"/>
    </source>
</evidence>
<keyword evidence="2" id="KW-1185">Reference proteome</keyword>
<reference evidence="1 2" key="1">
    <citation type="journal article" date="2019" name="Sci. Rep.">
        <title>A multi-omics analysis of the grapevine pathogen Lasiodiplodia theobromae reveals that temperature affects the expression of virulence- and pathogenicity-related genes.</title>
        <authorList>
            <person name="Felix C."/>
            <person name="Meneses R."/>
            <person name="Goncalves M.F.M."/>
            <person name="Tilleman L."/>
            <person name="Duarte A.S."/>
            <person name="Jorrin-Novo J.V."/>
            <person name="Van de Peer Y."/>
            <person name="Deforce D."/>
            <person name="Van Nieuwerburgh F."/>
            <person name="Esteves A.C."/>
            <person name="Alves A."/>
        </authorList>
    </citation>
    <scope>NUCLEOTIDE SEQUENCE [LARGE SCALE GENOMIC DNA]</scope>
    <source>
        <strain evidence="1 2">LA-SOL3</strain>
    </source>
</reference>
<evidence type="ECO:0000313" key="1">
    <source>
        <dbReference type="EMBL" id="KAB2576698.1"/>
    </source>
</evidence>
<dbReference type="OrthoDB" id="3930071at2759"/>
<gene>
    <name evidence="1" type="ORF">DBV05_g4768</name>
</gene>
<comment type="caution">
    <text evidence="1">The sequence shown here is derived from an EMBL/GenBank/DDBJ whole genome shotgun (WGS) entry which is preliminary data.</text>
</comment>
<sequence length="396" mass="45886">MPHSTKPSRPNTPALPIELWMHILSFVSDTEDLPQVWFAARASCRLLRVATEAAFPAAHLRRWLHVCSFRIPRAALAFNRIADGNKGRAVLRAEPWKGFEDKPGSRAAGQSIARGEAKLDESVARDWTNVLEESSAKRFGDHMVCLRGVVQDTEVAGWSIVSGEDDVFEVEVDWKEMLNRLFGEELKARRRGEVLAQRFKRDREDKWAVYGPEVINDQLNFRTFEAVLLGNENHRAYQNGYRDARRLRIEQWIERAEKSPEGAYALRKKEIDSEWVPNFRMNAVRERLEKKMVEWGEERYPQPSVIRKRLLESDVPMKRELCTLDDELAAEDEDWFYDDEVDSERYTEVGLLWKGRTSEEVERIMRVGEFAVKLDSLPPNKRRACTSGSRIFNVSC</sequence>
<organism evidence="1 2">
    <name type="scientific">Lasiodiplodia theobromae</name>
    <dbReference type="NCBI Taxonomy" id="45133"/>
    <lineage>
        <taxon>Eukaryota</taxon>
        <taxon>Fungi</taxon>
        <taxon>Dikarya</taxon>
        <taxon>Ascomycota</taxon>
        <taxon>Pezizomycotina</taxon>
        <taxon>Dothideomycetes</taxon>
        <taxon>Dothideomycetes incertae sedis</taxon>
        <taxon>Botryosphaeriales</taxon>
        <taxon>Botryosphaeriaceae</taxon>
        <taxon>Lasiodiplodia</taxon>
    </lineage>
</organism>
<evidence type="ECO:0000313" key="2">
    <source>
        <dbReference type="Proteomes" id="UP000325902"/>
    </source>
</evidence>
<name>A0A5N5DFT8_9PEZI</name>
<protein>
    <recommendedName>
        <fullName evidence="3">F-box domain-containing protein</fullName>
    </recommendedName>
</protein>